<dbReference type="InterPro" id="IPR001245">
    <property type="entry name" value="Ser-Thr/Tyr_kinase_cat_dom"/>
</dbReference>
<dbReference type="AlphaFoldDB" id="A0AAV2Z445"/>
<evidence type="ECO:0000256" key="3">
    <source>
        <dbReference type="PROSITE-ProRule" id="PRU10141"/>
    </source>
</evidence>
<dbReference type="InterPro" id="IPR011009">
    <property type="entry name" value="Kinase-like_dom_sf"/>
</dbReference>
<dbReference type="InterPro" id="IPR017441">
    <property type="entry name" value="Protein_kinase_ATP_BS"/>
</dbReference>
<keyword evidence="3" id="KW-0547">Nucleotide-binding</keyword>
<evidence type="ECO:0000259" key="5">
    <source>
        <dbReference type="PROSITE" id="PS50011"/>
    </source>
</evidence>
<evidence type="ECO:0000313" key="6">
    <source>
        <dbReference type="EMBL" id="DBA00527.1"/>
    </source>
</evidence>
<dbReference type="CDD" id="cd00192">
    <property type="entry name" value="PTKc"/>
    <property type="match status" value="1"/>
</dbReference>
<dbReference type="PROSITE" id="PS00109">
    <property type="entry name" value="PROTEIN_KINASE_TYR"/>
    <property type="match status" value="1"/>
</dbReference>
<dbReference type="InterPro" id="IPR000719">
    <property type="entry name" value="Prot_kinase_dom"/>
</dbReference>
<proteinExistence type="predicted"/>
<name>A0AAV2Z445_9STRA</name>
<reference evidence="6" key="2">
    <citation type="journal article" date="2023" name="Microbiol Resour">
        <title>Decontamination and Annotation of the Draft Genome Sequence of the Oomycete Lagenidium giganteum ARSEF 373.</title>
        <authorList>
            <person name="Morgan W.R."/>
            <person name="Tartar A."/>
        </authorList>
    </citation>
    <scope>NUCLEOTIDE SEQUENCE</scope>
    <source>
        <strain evidence="6">ARSEF 373</strain>
    </source>
</reference>
<feature type="binding site" evidence="3">
    <location>
        <position position="519"/>
    </location>
    <ligand>
        <name>ATP</name>
        <dbReference type="ChEBI" id="CHEBI:30616"/>
    </ligand>
</feature>
<dbReference type="Proteomes" id="UP001146120">
    <property type="component" value="Unassembled WGS sequence"/>
</dbReference>
<reference evidence="6" key="1">
    <citation type="submission" date="2022-11" db="EMBL/GenBank/DDBJ databases">
        <authorList>
            <person name="Morgan W.R."/>
            <person name="Tartar A."/>
        </authorList>
    </citation>
    <scope>NUCLEOTIDE SEQUENCE</scope>
    <source>
        <strain evidence="6">ARSEF 373</strain>
    </source>
</reference>
<dbReference type="GO" id="GO:0007169">
    <property type="term" value="P:cell surface receptor protein tyrosine kinase signaling pathway"/>
    <property type="evidence" value="ECO:0007669"/>
    <property type="project" value="TreeGrafter"/>
</dbReference>
<dbReference type="InterPro" id="IPR050122">
    <property type="entry name" value="RTK"/>
</dbReference>
<gene>
    <name evidence="6" type="ORF">N0F65_006431</name>
</gene>
<evidence type="ECO:0000313" key="7">
    <source>
        <dbReference type="Proteomes" id="UP001146120"/>
    </source>
</evidence>
<dbReference type="Gene3D" id="1.10.510.10">
    <property type="entry name" value="Transferase(Phosphotransferase) domain 1"/>
    <property type="match status" value="1"/>
</dbReference>
<evidence type="ECO:0000256" key="2">
    <source>
        <dbReference type="ARBA" id="ARBA00051243"/>
    </source>
</evidence>
<dbReference type="InterPro" id="IPR008266">
    <property type="entry name" value="Tyr_kinase_AS"/>
</dbReference>
<dbReference type="GO" id="GO:0005886">
    <property type="term" value="C:plasma membrane"/>
    <property type="evidence" value="ECO:0007669"/>
    <property type="project" value="TreeGrafter"/>
</dbReference>
<dbReference type="PANTHER" id="PTHR24416:SF611">
    <property type="entry name" value="TYROSINE-PROTEIN KINASE TRANSMEMBRANE RECEPTOR ROR"/>
    <property type="match status" value="1"/>
</dbReference>
<dbReference type="GO" id="GO:0043235">
    <property type="term" value="C:receptor complex"/>
    <property type="evidence" value="ECO:0007669"/>
    <property type="project" value="TreeGrafter"/>
</dbReference>
<dbReference type="Pfam" id="PF07714">
    <property type="entry name" value="PK_Tyr_Ser-Thr"/>
    <property type="match status" value="1"/>
</dbReference>
<dbReference type="GO" id="GO:0005524">
    <property type="term" value="F:ATP binding"/>
    <property type="evidence" value="ECO:0007669"/>
    <property type="project" value="UniProtKB-UniRule"/>
</dbReference>
<organism evidence="6 7">
    <name type="scientific">Lagenidium giganteum</name>
    <dbReference type="NCBI Taxonomy" id="4803"/>
    <lineage>
        <taxon>Eukaryota</taxon>
        <taxon>Sar</taxon>
        <taxon>Stramenopiles</taxon>
        <taxon>Oomycota</taxon>
        <taxon>Peronosporomycetes</taxon>
        <taxon>Pythiales</taxon>
        <taxon>Pythiaceae</taxon>
    </lineage>
</organism>
<dbReference type="SMART" id="SM00219">
    <property type="entry name" value="TyrKc"/>
    <property type="match status" value="1"/>
</dbReference>
<sequence length="784" mass="87468">MGLCVLPHSPLAVTFDREEVVSAFASQLDHVSPACRDVIFETIDSQVTIEVLMRKRWLRGVDFFPAGSRMEPHAGNTQSRELMRSSLIWKLAAFLLADWLRDPNKDSKSLNAQPVNEEETGETRRRKVGKRAGNYVARRPTSHHSGVGGPLWLRRGMVVIPPLGMSITPSFAHDESDGETVSEAIASWDQAMAVPIAHHSTCSTLEPDYDEFTPYESLDSVSLPKYDTFDEGDEAQSGVDDYGLPFLDRRSSLTAIHENENDSMSDFILQREILRSLQQAGASSANWSNGAVSSTKDEQVRPSKPNSSFEILSTAATRTSLGDIGSDAVHFSAFGPNDVGFRTTFRLDIWAYLREQRNVMLEVALEMNDNECGKRVQPFYVQRGALVTISIEPSEHFAVLGEDCKSFRWRGAVTGVSFDISRKLSAMDAVDNDSACIARIVAGSKVSLLYIRMRTRSTAMTKSYMNLLETEVESVLPDMKEIALEDLEVVRQIGSGSFGDAMLARWKANGQDNKYVVVKSLRSDVLGSSESAAEFRHEATVMHMLGKHPHVVELLGICPNSSPAHTRDSSSMYLVTEYMPNGSLHDVLGPSSKHVSESFSVFARTIMARDAAHGLVNIHQGHYLHRDIAARNCLVDDNFRVKVCDFGLSRRINSSGFYFDDDRHGFGPLKWMAPESILPPHLFSTQSDSYMFGVLMFEIFSGSVPFPSLSTREAIALILEGQHVPIPAHLPVTHQSLMRQCFESHPMARPSLDQIYVTLDQWVLQDTKAETQVPRWDNWRRNVL</sequence>
<keyword evidence="7" id="KW-1185">Reference proteome</keyword>
<comment type="subcellular location">
    <subcellularLocation>
        <location evidence="1">Membrane</location>
        <topology evidence="1">Single-pass membrane protein</topology>
    </subcellularLocation>
</comment>
<keyword evidence="3" id="KW-0067">ATP-binding</keyword>
<dbReference type="PROSITE" id="PS00107">
    <property type="entry name" value="PROTEIN_KINASE_ATP"/>
    <property type="match status" value="1"/>
</dbReference>
<dbReference type="EMBL" id="DAKRPA010000062">
    <property type="protein sequence ID" value="DBA00527.1"/>
    <property type="molecule type" value="Genomic_DNA"/>
</dbReference>
<feature type="region of interest" description="Disordered" evidence="4">
    <location>
        <begin position="106"/>
        <end position="131"/>
    </location>
</feature>
<comment type="caution">
    <text evidence="6">The sequence shown here is derived from an EMBL/GenBank/DDBJ whole genome shotgun (WGS) entry which is preliminary data.</text>
</comment>
<dbReference type="PROSITE" id="PS50011">
    <property type="entry name" value="PROTEIN_KINASE_DOM"/>
    <property type="match status" value="1"/>
</dbReference>
<dbReference type="PANTHER" id="PTHR24416">
    <property type="entry name" value="TYROSINE-PROTEIN KINASE RECEPTOR"/>
    <property type="match status" value="1"/>
</dbReference>
<dbReference type="SUPFAM" id="SSF56112">
    <property type="entry name" value="Protein kinase-like (PK-like)"/>
    <property type="match status" value="1"/>
</dbReference>
<comment type="catalytic activity">
    <reaction evidence="2">
        <text>L-tyrosyl-[protein] + ATP = O-phospho-L-tyrosyl-[protein] + ADP + H(+)</text>
        <dbReference type="Rhea" id="RHEA:10596"/>
        <dbReference type="Rhea" id="RHEA-COMP:10136"/>
        <dbReference type="Rhea" id="RHEA-COMP:20101"/>
        <dbReference type="ChEBI" id="CHEBI:15378"/>
        <dbReference type="ChEBI" id="CHEBI:30616"/>
        <dbReference type="ChEBI" id="CHEBI:46858"/>
        <dbReference type="ChEBI" id="CHEBI:61978"/>
        <dbReference type="ChEBI" id="CHEBI:456216"/>
        <dbReference type="EC" id="2.7.10.1"/>
    </reaction>
</comment>
<dbReference type="GO" id="GO:0004714">
    <property type="term" value="F:transmembrane receptor protein tyrosine kinase activity"/>
    <property type="evidence" value="ECO:0007669"/>
    <property type="project" value="UniProtKB-EC"/>
</dbReference>
<feature type="region of interest" description="Disordered" evidence="4">
    <location>
        <begin position="285"/>
        <end position="307"/>
    </location>
</feature>
<dbReference type="InterPro" id="IPR020635">
    <property type="entry name" value="Tyr_kinase_cat_dom"/>
</dbReference>
<feature type="compositionally biased region" description="Low complexity" evidence="4">
    <location>
        <begin position="285"/>
        <end position="294"/>
    </location>
</feature>
<evidence type="ECO:0000256" key="4">
    <source>
        <dbReference type="SAM" id="MobiDB-lite"/>
    </source>
</evidence>
<feature type="domain" description="Protein kinase" evidence="5">
    <location>
        <begin position="487"/>
        <end position="763"/>
    </location>
</feature>
<protein>
    <recommendedName>
        <fullName evidence="5">Protein kinase domain-containing protein</fullName>
    </recommendedName>
</protein>
<dbReference type="PRINTS" id="PR00109">
    <property type="entry name" value="TYRKINASE"/>
</dbReference>
<accession>A0AAV2Z445</accession>
<evidence type="ECO:0000256" key="1">
    <source>
        <dbReference type="ARBA" id="ARBA00004167"/>
    </source>
</evidence>